<evidence type="ECO:0000256" key="1">
    <source>
        <dbReference type="SAM" id="MobiDB-lite"/>
    </source>
</evidence>
<dbReference type="Proteomes" id="UP000467840">
    <property type="component" value="Chromosome 1"/>
</dbReference>
<sequence length="99" mass="10756">MGKRLREQGLDLQTGSFTLRQLRAAANNFDSANKIGEDGFGSVCKELHRHETLLTKDGRNNAQVIQQGHCHGLRTEIPGDDKGQTIEAGIRPSLVTSSG</sequence>
<evidence type="ECO:0000313" key="3">
    <source>
        <dbReference type="Proteomes" id="UP000467840"/>
    </source>
</evidence>
<accession>A0A6A6LCT3</accession>
<protein>
    <submittedName>
        <fullName evidence="2">Uncharacterized protein</fullName>
    </submittedName>
</protein>
<keyword evidence="3" id="KW-1185">Reference proteome</keyword>
<dbReference type="Gene3D" id="3.30.200.20">
    <property type="entry name" value="Phosphorylase Kinase, domain 1"/>
    <property type="match status" value="1"/>
</dbReference>
<feature type="compositionally biased region" description="Basic and acidic residues" evidence="1">
    <location>
        <begin position="75"/>
        <end position="84"/>
    </location>
</feature>
<gene>
    <name evidence="2" type="ORF">GH714_031057</name>
</gene>
<dbReference type="AlphaFoldDB" id="A0A6A6LCT3"/>
<comment type="caution">
    <text evidence="2">The sequence shown here is derived from an EMBL/GenBank/DDBJ whole genome shotgun (WGS) entry which is preliminary data.</text>
</comment>
<feature type="region of interest" description="Disordered" evidence="1">
    <location>
        <begin position="75"/>
        <end position="99"/>
    </location>
</feature>
<evidence type="ECO:0000313" key="2">
    <source>
        <dbReference type="EMBL" id="KAF2299232.1"/>
    </source>
</evidence>
<dbReference type="EMBL" id="JAAGAX010000011">
    <property type="protein sequence ID" value="KAF2299232.1"/>
    <property type="molecule type" value="Genomic_DNA"/>
</dbReference>
<name>A0A6A6LCT3_HEVBR</name>
<organism evidence="2 3">
    <name type="scientific">Hevea brasiliensis</name>
    <name type="common">Para rubber tree</name>
    <name type="synonym">Siphonia brasiliensis</name>
    <dbReference type="NCBI Taxonomy" id="3981"/>
    <lineage>
        <taxon>Eukaryota</taxon>
        <taxon>Viridiplantae</taxon>
        <taxon>Streptophyta</taxon>
        <taxon>Embryophyta</taxon>
        <taxon>Tracheophyta</taxon>
        <taxon>Spermatophyta</taxon>
        <taxon>Magnoliopsida</taxon>
        <taxon>eudicotyledons</taxon>
        <taxon>Gunneridae</taxon>
        <taxon>Pentapetalae</taxon>
        <taxon>rosids</taxon>
        <taxon>fabids</taxon>
        <taxon>Malpighiales</taxon>
        <taxon>Euphorbiaceae</taxon>
        <taxon>Crotonoideae</taxon>
        <taxon>Micrandreae</taxon>
        <taxon>Hevea</taxon>
    </lineage>
</organism>
<proteinExistence type="predicted"/>
<reference evidence="2 3" key="1">
    <citation type="journal article" date="2020" name="Mol. Plant">
        <title>The Chromosome-Based Rubber Tree Genome Provides New Insights into Spurge Genome Evolution and Rubber Biosynthesis.</title>
        <authorList>
            <person name="Liu J."/>
            <person name="Shi C."/>
            <person name="Shi C.C."/>
            <person name="Li W."/>
            <person name="Zhang Q.J."/>
            <person name="Zhang Y."/>
            <person name="Li K."/>
            <person name="Lu H.F."/>
            <person name="Shi C."/>
            <person name="Zhu S.T."/>
            <person name="Xiao Z.Y."/>
            <person name="Nan H."/>
            <person name="Yue Y."/>
            <person name="Zhu X.G."/>
            <person name="Wu Y."/>
            <person name="Hong X.N."/>
            <person name="Fan G.Y."/>
            <person name="Tong Y."/>
            <person name="Zhang D."/>
            <person name="Mao C.L."/>
            <person name="Liu Y.L."/>
            <person name="Hao S.J."/>
            <person name="Liu W.Q."/>
            <person name="Lv M.Q."/>
            <person name="Zhang H.B."/>
            <person name="Liu Y."/>
            <person name="Hu-Tang G.R."/>
            <person name="Wang J.P."/>
            <person name="Wang J.H."/>
            <person name="Sun Y.H."/>
            <person name="Ni S.B."/>
            <person name="Chen W.B."/>
            <person name="Zhang X.C."/>
            <person name="Jiao Y.N."/>
            <person name="Eichler E.E."/>
            <person name="Li G.H."/>
            <person name="Liu X."/>
            <person name="Gao L.Z."/>
        </authorList>
    </citation>
    <scope>NUCLEOTIDE SEQUENCE [LARGE SCALE GENOMIC DNA]</scope>
    <source>
        <strain evidence="3">cv. GT1</strain>
        <tissue evidence="2">Leaf</tissue>
    </source>
</reference>